<reference evidence="7" key="1">
    <citation type="submission" date="2022-11" db="UniProtKB">
        <authorList>
            <consortium name="WormBaseParasite"/>
        </authorList>
    </citation>
    <scope>IDENTIFICATION</scope>
</reference>
<proteinExistence type="predicted"/>
<evidence type="ECO:0000259" key="5">
    <source>
        <dbReference type="SMART" id="SM01241"/>
    </source>
</evidence>
<dbReference type="Proteomes" id="UP000887572">
    <property type="component" value="Unplaced"/>
</dbReference>
<keyword evidence="4" id="KW-1133">Transmembrane helix</keyword>
<name>A0A914I3G3_GLORO</name>
<organism evidence="6 7">
    <name type="scientific">Globodera rostochiensis</name>
    <name type="common">Golden nematode worm</name>
    <name type="synonym">Heterodera rostochiensis</name>
    <dbReference type="NCBI Taxonomy" id="31243"/>
    <lineage>
        <taxon>Eukaryota</taxon>
        <taxon>Metazoa</taxon>
        <taxon>Ecdysozoa</taxon>
        <taxon>Nematoda</taxon>
        <taxon>Chromadorea</taxon>
        <taxon>Rhabditida</taxon>
        <taxon>Tylenchina</taxon>
        <taxon>Tylenchomorpha</taxon>
        <taxon>Tylenchoidea</taxon>
        <taxon>Heteroderidae</taxon>
        <taxon>Heteroderinae</taxon>
        <taxon>Globodera</taxon>
    </lineage>
</organism>
<keyword evidence="1" id="KW-1015">Disulfide bond</keyword>
<dbReference type="InterPro" id="IPR015812">
    <property type="entry name" value="Integrin_bsu"/>
</dbReference>
<evidence type="ECO:0000256" key="2">
    <source>
        <dbReference type="ARBA" id="ARBA00023180"/>
    </source>
</evidence>
<dbReference type="InterPro" id="IPR014836">
    <property type="entry name" value="Integrin_bsu_cyt_dom"/>
</dbReference>
<keyword evidence="2" id="KW-0325">Glycoprotein</keyword>
<dbReference type="Pfam" id="PF08725">
    <property type="entry name" value="Integrin_b_cyt"/>
    <property type="match status" value="1"/>
</dbReference>
<evidence type="ECO:0000256" key="1">
    <source>
        <dbReference type="ARBA" id="ARBA00023157"/>
    </source>
</evidence>
<feature type="region of interest" description="Disordered" evidence="3">
    <location>
        <begin position="25"/>
        <end position="59"/>
    </location>
</feature>
<dbReference type="AlphaFoldDB" id="A0A914I3G3"/>
<keyword evidence="4" id="KW-0472">Membrane</keyword>
<dbReference type="SMART" id="SM01241">
    <property type="entry name" value="Integrin_b_cyt"/>
    <property type="match status" value="1"/>
</dbReference>
<dbReference type="WBParaSite" id="Gr19_v10_g6255.t1">
    <property type="protein sequence ID" value="Gr19_v10_g6255.t1"/>
    <property type="gene ID" value="Gr19_v10_g6255"/>
</dbReference>
<dbReference type="PRINTS" id="PR01186">
    <property type="entry name" value="INTEGRINB"/>
</dbReference>
<evidence type="ECO:0000313" key="7">
    <source>
        <dbReference type="WBParaSite" id="Gr19_v10_g6255.t1"/>
    </source>
</evidence>
<feature type="transmembrane region" description="Helical" evidence="4">
    <location>
        <begin position="63"/>
        <end position="84"/>
    </location>
</feature>
<evidence type="ECO:0000313" key="6">
    <source>
        <dbReference type="Proteomes" id="UP000887572"/>
    </source>
</evidence>
<sequence length="123" mass="13820">MEAVAHLHVSRLAFAEGRPGRVEAFPSSNRIEPGGDMRRVEAFPSSDRSRKREDSPSGPMSTLVIILIVIAGIALITLLLLLLWKLITLIYDRREFARFEKDRLQARSDTFVNPLFVHATSSC</sequence>
<protein>
    <submittedName>
        <fullName evidence="7">Integrin beta subunit cytoplasmic domain-containing protein</fullName>
    </submittedName>
</protein>
<keyword evidence="6" id="KW-1185">Reference proteome</keyword>
<evidence type="ECO:0000256" key="3">
    <source>
        <dbReference type="SAM" id="MobiDB-lite"/>
    </source>
</evidence>
<feature type="compositionally biased region" description="Basic and acidic residues" evidence="3">
    <location>
        <begin position="33"/>
        <end position="55"/>
    </location>
</feature>
<keyword evidence="4" id="KW-0812">Transmembrane</keyword>
<accession>A0A914I3G3</accession>
<feature type="domain" description="Integrin beta subunit cytoplasmic" evidence="5">
    <location>
        <begin position="85"/>
        <end position="119"/>
    </location>
</feature>
<dbReference type="Gene3D" id="1.20.5.100">
    <property type="entry name" value="Cytochrome c1, transmembrane anchor, C-terminal"/>
    <property type="match status" value="1"/>
</dbReference>
<evidence type="ECO:0000256" key="4">
    <source>
        <dbReference type="SAM" id="Phobius"/>
    </source>
</evidence>